<protein>
    <submittedName>
        <fullName evidence="8">Radical SAM protein</fullName>
    </submittedName>
</protein>
<keyword evidence="5" id="KW-0408">Iron</keyword>
<organism evidence="8">
    <name type="scientific">Archaeoglobus fulgidus</name>
    <dbReference type="NCBI Taxonomy" id="2234"/>
    <lineage>
        <taxon>Archaea</taxon>
        <taxon>Methanobacteriati</taxon>
        <taxon>Methanobacteriota</taxon>
        <taxon>Archaeoglobi</taxon>
        <taxon>Archaeoglobales</taxon>
        <taxon>Archaeoglobaceae</taxon>
        <taxon>Archaeoglobus</taxon>
    </lineage>
</organism>
<evidence type="ECO:0000256" key="4">
    <source>
        <dbReference type="ARBA" id="ARBA00022723"/>
    </source>
</evidence>
<dbReference type="GO" id="GO:0046872">
    <property type="term" value="F:metal ion binding"/>
    <property type="evidence" value="ECO:0007669"/>
    <property type="project" value="UniProtKB-KW"/>
</dbReference>
<evidence type="ECO:0000256" key="5">
    <source>
        <dbReference type="ARBA" id="ARBA00023004"/>
    </source>
</evidence>
<dbReference type="SUPFAM" id="SSF102114">
    <property type="entry name" value="Radical SAM enzymes"/>
    <property type="match status" value="1"/>
</dbReference>
<dbReference type="SFLD" id="SFLDG01067">
    <property type="entry name" value="SPASM/twitch_domain_containing"/>
    <property type="match status" value="1"/>
</dbReference>
<name>A0A7C2S6I8_ARCFL</name>
<dbReference type="GO" id="GO:0003824">
    <property type="term" value="F:catalytic activity"/>
    <property type="evidence" value="ECO:0007669"/>
    <property type="project" value="InterPro"/>
</dbReference>
<dbReference type="SFLD" id="SFLDS00029">
    <property type="entry name" value="Radical_SAM"/>
    <property type="match status" value="1"/>
</dbReference>
<proteinExistence type="predicted"/>
<evidence type="ECO:0000256" key="1">
    <source>
        <dbReference type="ARBA" id="ARBA00001966"/>
    </source>
</evidence>
<dbReference type="InterPro" id="IPR007197">
    <property type="entry name" value="rSAM"/>
</dbReference>
<evidence type="ECO:0000256" key="3">
    <source>
        <dbReference type="ARBA" id="ARBA00022691"/>
    </source>
</evidence>
<dbReference type="AlphaFoldDB" id="A0A7C2S6I8"/>
<dbReference type="PANTHER" id="PTHR43787:SF3">
    <property type="entry name" value="ARYLSULFATASE REGULATORY PROTEIN"/>
    <property type="match status" value="1"/>
</dbReference>
<dbReference type="InterPro" id="IPR013785">
    <property type="entry name" value="Aldolase_TIM"/>
</dbReference>
<dbReference type="InterPro" id="IPR058240">
    <property type="entry name" value="rSAM_sf"/>
</dbReference>
<comment type="caution">
    <text evidence="8">The sequence shown here is derived from an EMBL/GenBank/DDBJ whole genome shotgun (WGS) entry which is preliminary data.</text>
</comment>
<feature type="domain" description="Radical SAM core" evidence="7">
    <location>
        <begin position="41"/>
        <end position="189"/>
    </location>
</feature>
<sequence length="283" mass="32489">MTLINTAEIRKFLESLPYPEHCINCEGTDEKAENPVHHPSYEITPSCNLRCIFCYSKIAELKNKAPKPGYYGSLNPKAITISQYGEPFVFGTERVVKIIRRLREKFGEVRIDIQTNGTLLDPEILGNEADIVMISLNAGSRESYREITGIDCFEKVVENIMKMSEQTYTVVRTVFIPGVNDRELEKIAEIASNVEELFLQPISIYRENSELMKRVDVERAGSLGEFIKTAYRLSEIAEVRIPGCLLLNIRWFLREHDIGDLLLIRRDAFGSVPVMQREWQFSF</sequence>
<dbReference type="InterPro" id="IPR000385">
    <property type="entry name" value="MoaA_NifB_PqqE_Fe-S-bd_CS"/>
</dbReference>
<evidence type="ECO:0000259" key="7">
    <source>
        <dbReference type="Pfam" id="PF04055"/>
    </source>
</evidence>
<evidence type="ECO:0000256" key="2">
    <source>
        <dbReference type="ARBA" id="ARBA00022485"/>
    </source>
</evidence>
<keyword evidence="2" id="KW-0004">4Fe-4S</keyword>
<dbReference type="Gene3D" id="3.20.20.70">
    <property type="entry name" value="Aldolase class I"/>
    <property type="match status" value="1"/>
</dbReference>
<gene>
    <name evidence="8" type="ORF">ENN70_02880</name>
</gene>
<dbReference type="GO" id="GO:0051539">
    <property type="term" value="F:4 iron, 4 sulfur cluster binding"/>
    <property type="evidence" value="ECO:0007669"/>
    <property type="project" value="UniProtKB-KW"/>
</dbReference>
<dbReference type="EMBL" id="DSCQ01000035">
    <property type="protein sequence ID" value="HET21044.1"/>
    <property type="molecule type" value="Genomic_DNA"/>
</dbReference>
<accession>A0A7C2S6I8</accession>
<evidence type="ECO:0000313" key="8">
    <source>
        <dbReference type="EMBL" id="HET21044.1"/>
    </source>
</evidence>
<comment type="cofactor">
    <cofactor evidence="1">
        <name>[4Fe-4S] cluster</name>
        <dbReference type="ChEBI" id="CHEBI:49883"/>
    </cofactor>
</comment>
<dbReference type="Pfam" id="PF04055">
    <property type="entry name" value="Radical_SAM"/>
    <property type="match status" value="1"/>
</dbReference>
<dbReference type="PROSITE" id="PS01305">
    <property type="entry name" value="MOAA_NIFB_PQQE"/>
    <property type="match status" value="1"/>
</dbReference>
<dbReference type="CDD" id="cd01335">
    <property type="entry name" value="Radical_SAM"/>
    <property type="match status" value="1"/>
</dbReference>
<dbReference type="PANTHER" id="PTHR43787">
    <property type="entry name" value="FEMO COFACTOR BIOSYNTHESIS PROTEIN NIFB-RELATED"/>
    <property type="match status" value="1"/>
</dbReference>
<reference evidence="8" key="1">
    <citation type="journal article" date="2020" name="mSystems">
        <title>Genome- and Community-Level Interaction Insights into Carbon Utilization and Element Cycling Functions of Hydrothermarchaeota in Hydrothermal Sediment.</title>
        <authorList>
            <person name="Zhou Z."/>
            <person name="Liu Y."/>
            <person name="Xu W."/>
            <person name="Pan J."/>
            <person name="Luo Z.H."/>
            <person name="Li M."/>
        </authorList>
    </citation>
    <scope>NUCLEOTIDE SEQUENCE [LARGE SCALE GENOMIC DNA]</scope>
    <source>
        <strain evidence="8">SpSt-12</strain>
    </source>
</reference>
<keyword evidence="6" id="KW-0411">Iron-sulfur</keyword>
<keyword evidence="4" id="KW-0479">Metal-binding</keyword>
<evidence type="ECO:0000256" key="6">
    <source>
        <dbReference type="ARBA" id="ARBA00023014"/>
    </source>
</evidence>
<keyword evidence="3" id="KW-0949">S-adenosyl-L-methionine</keyword>